<dbReference type="SUPFAM" id="SSF47384">
    <property type="entry name" value="Homodimeric domain of signal transducing histidine kinase"/>
    <property type="match status" value="1"/>
</dbReference>
<dbReference type="Gene3D" id="3.40.50.2300">
    <property type="match status" value="1"/>
</dbReference>
<organism evidence="17 18">
    <name type="scientific">Belnapia rosea</name>
    <dbReference type="NCBI Taxonomy" id="938405"/>
    <lineage>
        <taxon>Bacteria</taxon>
        <taxon>Pseudomonadati</taxon>
        <taxon>Pseudomonadota</taxon>
        <taxon>Alphaproteobacteria</taxon>
        <taxon>Acetobacterales</taxon>
        <taxon>Roseomonadaceae</taxon>
        <taxon>Belnapia</taxon>
    </lineage>
</organism>
<sequence length="547" mass="58656">MANLYALGEAARRRRWVGHAVAVAGTALGLGLRLALGEWFQGFPFISFIPGVLAAACLGGLVPGVLAVLLSSLAVCYFLIEPVGSFTLGSVSAWMGLGSFVAVGGGLVGLADLAMRSGIRLGETSRALAAANARLEQTVAERMRELTLLNAELRAEMERRDGSEAQLRHLQKLEAVGQLTGGIAHDFNNMLAIVIGSLDAMRRRLAQGRTDIERHLDAAMEGARRTATLTHKLLAFSRNQPLAPAVVDANALVAGLEHLLRRTLGETIGLRCALADDLWRCRVDPGQLENALLNLVINARDAMPEGGRLTIETQNAWLDDAYAAEEPDLLAGQYVMIAVTDTGCGMTPEVAARAFDPFFTTKGEGRGTGLGLSQVHGFIKQSQGHVRIYSEPTHGTTVKAYLPRHRGEEASPPPPADRAEPPPRGQRELVLLVEDDPAVRRVHAGMLRELGYAVQEAADGPEALALLESAEGLRLLFTDVVMPGMNGRVVAERARMLRPGLPVLYTTGYAPNAILHNGVLDAGMALLTKPFTLDQLGRKLRQVLEEG</sequence>
<dbReference type="AlphaFoldDB" id="A0A1G6JFU5"/>
<keyword evidence="8 17" id="KW-0418">Kinase</keyword>
<dbReference type="Proteomes" id="UP000198925">
    <property type="component" value="Unassembled WGS sequence"/>
</dbReference>
<dbReference type="PANTHER" id="PTHR43065">
    <property type="entry name" value="SENSOR HISTIDINE KINASE"/>
    <property type="match status" value="1"/>
</dbReference>
<dbReference type="SUPFAM" id="SSF55874">
    <property type="entry name" value="ATPase domain of HSP90 chaperone/DNA topoisomerase II/histidine kinase"/>
    <property type="match status" value="1"/>
</dbReference>
<dbReference type="Pfam" id="PF13493">
    <property type="entry name" value="DUF4118"/>
    <property type="match status" value="1"/>
</dbReference>
<dbReference type="InterPro" id="IPR011006">
    <property type="entry name" value="CheY-like_superfamily"/>
</dbReference>
<dbReference type="Pfam" id="PF02518">
    <property type="entry name" value="HATPase_c"/>
    <property type="match status" value="1"/>
</dbReference>
<dbReference type="GO" id="GO:0000155">
    <property type="term" value="F:phosphorelay sensor kinase activity"/>
    <property type="evidence" value="ECO:0007669"/>
    <property type="project" value="InterPro"/>
</dbReference>
<dbReference type="RefSeq" id="WP_090659554.1">
    <property type="nucleotide sequence ID" value="NZ_FMZX01000001.1"/>
</dbReference>
<evidence type="ECO:0000256" key="8">
    <source>
        <dbReference type="ARBA" id="ARBA00022777"/>
    </source>
</evidence>
<keyword evidence="11" id="KW-0902">Two-component regulatory system</keyword>
<keyword evidence="5" id="KW-0808">Transferase</keyword>
<keyword evidence="18" id="KW-1185">Reference proteome</keyword>
<evidence type="ECO:0000256" key="12">
    <source>
        <dbReference type="ARBA" id="ARBA00023136"/>
    </source>
</evidence>
<dbReference type="InterPro" id="IPR038318">
    <property type="entry name" value="KdpD_sf"/>
</dbReference>
<feature type="modified residue" description="4-aspartylphosphate" evidence="13">
    <location>
        <position position="479"/>
    </location>
</feature>
<evidence type="ECO:0000256" key="14">
    <source>
        <dbReference type="SAM" id="Phobius"/>
    </source>
</evidence>
<feature type="domain" description="Response regulatory" evidence="16">
    <location>
        <begin position="429"/>
        <end position="544"/>
    </location>
</feature>
<keyword evidence="10 14" id="KW-1133">Transmembrane helix</keyword>
<dbReference type="SMART" id="SM00388">
    <property type="entry name" value="HisKA"/>
    <property type="match status" value="1"/>
</dbReference>
<dbReference type="InterPro" id="IPR003661">
    <property type="entry name" value="HisK_dim/P_dom"/>
</dbReference>
<dbReference type="Gene3D" id="3.30.565.10">
    <property type="entry name" value="Histidine kinase-like ATPase, C-terminal domain"/>
    <property type="match status" value="1"/>
</dbReference>
<dbReference type="InterPro" id="IPR003594">
    <property type="entry name" value="HATPase_dom"/>
</dbReference>
<evidence type="ECO:0000256" key="1">
    <source>
        <dbReference type="ARBA" id="ARBA00000085"/>
    </source>
</evidence>
<dbReference type="Pfam" id="PF00512">
    <property type="entry name" value="HisKA"/>
    <property type="match status" value="1"/>
</dbReference>
<feature type="domain" description="Histidine kinase" evidence="15">
    <location>
        <begin position="182"/>
        <end position="406"/>
    </location>
</feature>
<evidence type="ECO:0000259" key="16">
    <source>
        <dbReference type="PROSITE" id="PS50110"/>
    </source>
</evidence>
<evidence type="ECO:0000313" key="17">
    <source>
        <dbReference type="EMBL" id="SDC17305.1"/>
    </source>
</evidence>
<feature type="transmembrane region" description="Helical" evidence="14">
    <location>
        <begin position="16"/>
        <end position="36"/>
    </location>
</feature>
<feature type="transmembrane region" description="Helical" evidence="14">
    <location>
        <begin position="92"/>
        <end position="111"/>
    </location>
</feature>
<dbReference type="InterPro" id="IPR004358">
    <property type="entry name" value="Sig_transdc_His_kin-like_C"/>
</dbReference>
<dbReference type="PROSITE" id="PS50109">
    <property type="entry name" value="HIS_KIN"/>
    <property type="match status" value="1"/>
</dbReference>
<evidence type="ECO:0000256" key="3">
    <source>
        <dbReference type="ARBA" id="ARBA00012438"/>
    </source>
</evidence>
<keyword evidence="4 13" id="KW-0597">Phosphoprotein</keyword>
<dbReference type="SMART" id="SM00387">
    <property type="entry name" value="HATPase_c"/>
    <property type="match status" value="1"/>
</dbReference>
<evidence type="ECO:0000256" key="11">
    <source>
        <dbReference type="ARBA" id="ARBA00023012"/>
    </source>
</evidence>
<proteinExistence type="predicted"/>
<dbReference type="InterPro" id="IPR025201">
    <property type="entry name" value="KdpD_TM"/>
</dbReference>
<dbReference type="EMBL" id="FMZX01000001">
    <property type="protein sequence ID" value="SDC17305.1"/>
    <property type="molecule type" value="Genomic_DNA"/>
</dbReference>
<evidence type="ECO:0000256" key="5">
    <source>
        <dbReference type="ARBA" id="ARBA00022679"/>
    </source>
</evidence>
<feature type="transmembrane region" description="Helical" evidence="14">
    <location>
        <begin position="48"/>
        <end position="80"/>
    </location>
</feature>
<dbReference type="SUPFAM" id="SSF52172">
    <property type="entry name" value="CheY-like"/>
    <property type="match status" value="1"/>
</dbReference>
<dbReference type="PANTHER" id="PTHR43065:SF49">
    <property type="entry name" value="HISTIDINE KINASE"/>
    <property type="match status" value="1"/>
</dbReference>
<dbReference type="GO" id="GO:0005524">
    <property type="term" value="F:ATP binding"/>
    <property type="evidence" value="ECO:0007669"/>
    <property type="project" value="UniProtKB-KW"/>
</dbReference>
<dbReference type="Gene3D" id="1.10.287.130">
    <property type="match status" value="1"/>
</dbReference>
<dbReference type="GO" id="GO:0016020">
    <property type="term" value="C:membrane"/>
    <property type="evidence" value="ECO:0007669"/>
    <property type="project" value="UniProtKB-SubCell"/>
</dbReference>
<evidence type="ECO:0000256" key="2">
    <source>
        <dbReference type="ARBA" id="ARBA00004141"/>
    </source>
</evidence>
<keyword evidence="12 14" id="KW-0472">Membrane</keyword>
<evidence type="ECO:0000313" key="18">
    <source>
        <dbReference type="Proteomes" id="UP000198925"/>
    </source>
</evidence>
<dbReference type="CDD" id="cd18161">
    <property type="entry name" value="REC_hyHK_blue-like"/>
    <property type="match status" value="1"/>
</dbReference>
<comment type="catalytic activity">
    <reaction evidence="1">
        <text>ATP + protein L-histidine = ADP + protein N-phospho-L-histidine.</text>
        <dbReference type="EC" id="2.7.13.3"/>
    </reaction>
</comment>
<accession>A0A1G6JFU5</accession>
<keyword evidence="7" id="KW-0547">Nucleotide-binding</keyword>
<dbReference type="EC" id="2.7.13.3" evidence="3"/>
<reference evidence="17 18" key="1">
    <citation type="submission" date="2016-10" db="EMBL/GenBank/DDBJ databases">
        <authorList>
            <person name="de Groot N.N."/>
        </authorList>
    </citation>
    <scope>NUCLEOTIDE SEQUENCE [LARGE SCALE GENOMIC DNA]</scope>
    <source>
        <strain evidence="17 18">CPCC 100156</strain>
    </source>
</reference>
<keyword evidence="9" id="KW-0067">ATP-binding</keyword>
<protein>
    <recommendedName>
        <fullName evidence="3">histidine kinase</fullName>
        <ecNumber evidence="3">2.7.13.3</ecNumber>
    </recommendedName>
</protein>
<dbReference type="SMART" id="SM00448">
    <property type="entry name" value="REC"/>
    <property type="match status" value="1"/>
</dbReference>
<dbReference type="PROSITE" id="PS50110">
    <property type="entry name" value="RESPONSE_REGULATORY"/>
    <property type="match status" value="1"/>
</dbReference>
<dbReference type="Pfam" id="PF00072">
    <property type="entry name" value="Response_reg"/>
    <property type="match status" value="1"/>
</dbReference>
<evidence type="ECO:0000256" key="7">
    <source>
        <dbReference type="ARBA" id="ARBA00022741"/>
    </source>
</evidence>
<gene>
    <name evidence="17" type="ORF">SAMN04487779_1001153</name>
</gene>
<evidence type="ECO:0000256" key="13">
    <source>
        <dbReference type="PROSITE-ProRule" id="PRU00169"/>
    </source>
</evidence>
<dbReference type="PRINTS" id="PR00344">
    <property type="entry name" value="BCTRLSENSOR"/>
</dbReference>
<evidence type="ECO:0000256" key="6">
    <source>
        <dbReference type="ARBA" id="ARBA00022692"/>
    </source>
</evidence>
<evidence type="ECO:0000256" key="9">
    <source>
        <dbReference type="ARBA" id="ARBA00022840"/>
    </source>
</evidence>
<name>A0A1G6JFU5_9PROT</name>
<evidence type="ECO:0000256" key="4">
    <source>
        <dbReference type="ARBA" id="ARBA00022553"/>
    </source>
</evidence>
<dbReference type="InterPro" id="IPR036890">
    <property type="entry name" value="HATPase_C_sf"/>
</dbReference>
<dbReference type="InterPro" id="IPR001789">
    <property type="entry name" value="Sig_transdc_resp-reg_receiver"/>
</dbReference>
<comment type="subcellular location">
    <subcellularLocation>
        <location evidence="2">Membrane</location>
        <topology evidence="2">Multi-pass membrane protein</topology>
    </subcellularLocation>
</comment>
<dbReference type="InterPro" id="IPR005467">
    <property type="entry name" value="His_kinase_dom"/>
</dbReference>
<evidence type="ECO:0000256" key="10">
    <source>
        <dbReference type="ARBA" id="ARBA00022989"/>
    </source>
</evidence>
<evidence type="ECO:0000259" key="15">
    <source>
        <dbReference type="PROSITE" id="PS50109"/>
    </source>
</evidence>
<dbReference type="STRING" id="938405.SAMN02927895_00340"/>
<dbReference type="Gene3D" id="1.20.120.620">
    <property type="entry name" value="Backbone structure of the membrane domain of e. Coli histidine kinase receptor kdpd"/>
    <property type="match status" value="1"/>
</dbReference>
<dbReference type="InterPro" id="IPR036097">
    <property type="entry name" value="HisK_dim/P_sf"/>
</dbReference>
<keyword evidence="6 14" id="KW-0812">Transmembrane</keyword>